<evidence type="ECO:0000256" key="1">
    <source>
        <dbReference type="ARBA" id="ARBA00023015"/>
    </source>
</evidence>
<reference evidence="5 6" key="2">
    <citation type="journal article" date="2016" name="Int. J. Syst. Evol. Microbiol.">
        <title>Lutibacter profundi sp. nov., isolated from a deep-sea hydrothermal system on the Arctic Mid-Ocean Ridge and emended description of the genus Lutibacter.</title>
        <authorList>
            <person name="Le Moine Bauer S."/>
            <person name="Roalkvam I."/>
            <person name="Steen I.H."/>
            <person name="Dahle H."/>
        </authorList>
    </citation>
    <scope>NUCLEOTIDE SEQUENCE [LARGE SCALE GENOMIC DNA]</scope>
    <source>
        <strain evidence="5 6">LP1</strain>
    </source>
</reference>
<gene>
    <name evidence="5" type="ORF">Lupro_10625</name>
</gene>
<dbReference type="OrthoDB" id="9768806at2"/>
<dbReference type="GO" id="GO:0000976">
    <property type="term" value="F:transcription cis-regulatory region binding"/>
    <property type="evidence" value="ECO:0007669"/>
    <property type="project" value="TreeGrafter"/>
</dbReference>
<organism evidence="5 6">
    <name type="scientific">Lutibacter profundi</name>
    <dbReference type="NCBI Taxonomy" id="1622118"/>
    <lineage>
        <taxon>Bacteria</taxon>
        <taxon>Pseudomonadati</taxon>
        <taxon>Bacteroidota</taxon>
        <taxon>Flavobacteriia</taxon>
        <taxon>Flavobacteriales</taxon>
        <taxon>Flavobacteriaceae</taxon>
        <taxon>Lutibacter</taxon>
    </lineage>
</organism>
<proteinExistence type="predicted"/>
<dbReference type="InterPro" id="IPR046335">
    <property type="entry name" value="LacI/GalR-like_sensor"/>
</dbReference>
<dbReference type="InterPro" id="IPR028082">
    <property type="entry name" value="Peripla_BP_I"/>
</dbReference>
<evidence type="ECO:0000313" key="6">
    <source>
        <dbReference type="Proteomes" id="UP000059672"/>
    </source>
</evidence>
<evidence type="ECO:0000256" key="3">
    <source>
        <dbReference type="ARBA" id="ARBA00023163"/>
    </source>
</evidence>
<dbReference type="RefSeq" id="WP_068209935.1">
    <property type="nucleotide sequence ID" value="NZ_CP013355.1"/>
</dbReference>
<dbReference type="KEGG" id="lut:Lupro_10625"/>
<keyword evidence="1" id="KW-0805">Transcription regulation</keyword>
<evidence type="ECO:0000259" key="4">
    <source>
        <dbReference type="PROSITE" id="PS50932"/>
    </source>
</evidence>
<dbReference type="PANTHER" id="PTHR30146">
    <property type="entry name" value="LACI-RELATED TRANSCRIPTIONAL REPRESSOR"/>
    <property type="match status" value="1"/>
</dbReference>
<sequence>MNKRITIKQIAKALSVSISTVSKALNDSYEISDETKKRIQEYAKLHKYKPNTLALSLQNKRTKTIGIIIPNILNYYFARVLRGIEKTSTKRGYNIITCITNESYKKEVDTMEMLSNGAIDGFIACLSIETLKNKNFEHFYTILEEKTPIVLYDRVHKNINCDKVVTDNIKSAYKATRFLMRSECKNIALITTSEGLKINSFRVKGYLKALTKYNVVPNENIIIRQKNEKGLKKRINQMLDTNTVDGIFTIDEVSGAIATQVLNKRTIKIPDDIAIIGFTNGILSRYSTPPLTSVNRFAHTTGEVAAKRLIDKIEGKIEFDDIKTEIIRTELVERDSTKKMFVKF</sequence>
<evidence type="ECO:0000256" key="2">
    <source>
        <dbReference type="ARBA" id="ARBA00023125"/>
    </source>
</evidence>
<dbReference type="Pfam" id="PF00356">
    <property type="entry name" value="LacI"/>
    <property type="match status" value="1"/>
</dbReference>
<dbReference type="Proteomes" id="UP000059672">
    <property type="component" value="Chromosome"/>
</dbReference>
<dbReference type="SUPFAM" id="SSF53822">
    <property type="entry name" value="Periplasmic binding protein-like I"/>
    <property type="match status" value="1"/>
</dbReference>
<keyword evidence="3" id="KW-0804">Transcription</keyword>
<dbReference type="Gene3D" id="1.10.260.40">
    <property type="entry name" value="lambda repressor-like DNA-binding domains"/>
    <property type="match status" value="1"/>
</dbReference>
<keyword evidence="2" id="KW-0238">DNA-binding</keyword>
<dbReference type="STRING" id="1622118.Lupro_10625"/>
<dbReference type="InterPro" id="IPR000843">
    <property type="entry name" value="HTH_LacI"/>
</dbReference>
<dbReference type="GO" id="GO:0003700">
    <property type="term" value="F:DNA-binding transcription factor activity"/>
    <property type="evidence" value="ECO:0007669"/>
    <property type="project" value="TreeGrafter"/>
</dbReference>
<protein>
    <submittedName>
        <fullName evidence="5">LacI family transcriptional regulator</fullName>
    </submittedName>
</protein>
<accession>A0A0X8G8P6</accession>
<dbReference type="AlphaFoldDB" id="A0A0X8G8P6"/>
<dbReference type="CDD" id="cd01392">
    <property type="entry name" value="HTH_LacI"/>
    <property type="match status" value="1"/>
</dbReference>
<reference evidence="6" key="1">
    <citation type="submission" date="2015-12" db="EMBL/GenBank/DDBJ databases">
        <title>Complete genome sequence of Lutibacter profundus strain LP1.</title>
        <authorList>
            <person name="Wissuwa J."/>
            <person name="Le Moine Bauer S."/>
            <person name="Stokke R."/>
            <person name="Dahle H."/>
            <person name="Steen I.H."/>
        </authorList>
    </citation>
    <scope>NUCLEOTIDE SEQUENCE [LARGE SCALE GENOMIC DNA]</scope>
    <source>
        <strain evidence="6">LP1</strain>
    </source>
</reference>
<evidence type="ECO:0000313" key="5">
    <source>
        <dbReference type="EMBL" id="AMC11693.1"/>
    </source>
</evidence>
<dbReference type="InterPro" id="IPR010982">
    <property type="entry name" value="Lambda_DNA-bd_dom_sf"/>
</dbReference>
<dbReference type="PROSITE" id="PS50932">
    <property type="entry name" value="HTH_LACI_2"/>
    <property type="match status" value="1"/>
</dbReference>
<dbReference type="SUPFAM" id="SSF47413">
    <property type="entry name" value="lambda repressor-like DNA-binding domains"/>
    <property type="match status" value="1"/>
</dbReference>
<dbReference type="Pfam" id="PF13377">
    <property type="entry name" value="Peripla_BP_3"/>
    <property type="match status" value="1"/>
</dbReference>
<dbReference type="Gene3D" id="3.40.50.2300">
    <property type="match status" value="2"/>
</dbReference>
<dbReference type="EMBL" id="CP013355">
    <property type="protein sequence ID" value="AMC11693.1"/>
    <property type="molecule type" value="Genomic_DNA"/>
</dbReference>
<feature type="domain" description="HTH lacI-type" evidence="4">
    <location>
        <begin position="5"/>
        <end position="59"/>
    </location>
</feature>
<dbReference type="PANTHER" id="PTHR30146:SF109">
    <property type="entry name" value="HTH-TYPE TRANSCRIPTIONAL REGULATOR GALS"/>
    <property type="match status" value="1"/>
</dbReference>
<dbReference type="CDD" id="cd06267">
    <property type="entry name" value="PBP1_LacI_sugar_binding-like"/>
    <property type="match status" value="1"/>
</dbReference>
<dbReference type="PATRIC" id="fig|1622118.3.peg.2187"/>
<name>A0A0X8G8P6_9FLAO</name>
<dbReference type="SMART" id="SM00354">
    <property type="entry name" value="HTH_LACI"/>
    <property type="match status" value="1"/>
</dbReference>
<keyword evidence="6" id="KW-1185">Reference proteome</keyword>